<name>A0A151Y1Y2_9GAMM</name>
<organism evidence="1 2">
    <name type="scientific">Acinetobacter pragensis</name>
    <dbReference type="NCBI Taxonomy" id="1806892"/>
    <lineage>
        <taxon>Bacteria</taxon>
        <taxon>Pseudomonadati</taxon>
        <taxon>Pseudomonadota</taxon>
        <taxon>Gammaproteobacteria</taxon>
        <taxon>Moraxellales</taxon>
        <taxon>Moraxellaceae</taxon>
        <taxon>Acinetobacter</taxon>
    </lineage>
</organism>
<accession>A0A151Y1Y2</accession>
<dbReference type="Proteomes" id="UP000076276">
    <property type="component" value="Unassembled WGS sequence"/>
</dbReference>
<dbReference type="RefSeq" id="WP_067668978.1">
    <property type="nucleotide sequence ID" value="NZ_CBCSIK010000001.1"/>
</dbReference>
<proteinExistence type="predicted"/>
<keyword evidence="2" id="KW-1185">Reference proteome</keyword>
<reference evidence="1 2" key="1">
    <citation type="submission" date="2016-03" db="EMBL/GenBank/DDBJ databases">
        <title>Acinetobacter genomospecies 28 strain ANC 4149.</title>
        <authorList>
            <person name="Radolfova-Krizova L."/>
            <person name="Nemec A."/>
        </authorList>
    </citation>
    <scope>NUCLEOTIDE SEQUENCE [LARGE SCALE GENOMIC DNA]</scope>
    <source>
        <strain evidence="1 2">ANC 4149</strain>
    </source>
</reference>
<sequence>MNFNVNVGVCAVFKLVARKANTGEIARETPDFFNLVLTTGLAKMAGGAWIDRCCIGTGNSATDASQVALDNFLASTTAVAPGAADTGGIQVTTEPYYWYGRRTWRFAVGVATGNISEVMLGWGNSNAWNRALIKDTAGNPTTITVLADEYLDVISEVRIYPKESTGSFNLVDKLGAVISSHNYVARPRFSSYSSGGAAWRSSAVRYAANASLASSTTFGIGSGSIPTAPTGAVTTQFTTNSLVHTELNNGLKASKVISSSEANIVSMHRSFSSNLYGLMCGGAFNYLGENSCGFNWQVDPPIPKDDETILTYSFTLTWENYAPE</sequence>
<protein>
    <submittedName>
        <fullName evidence="1">Uncharacterized protein</fullName>
    </submittedName>
</protein>
<evidence type="ECO:0000313" key="1">
    <source>
        <dbReference type="EMBL" id="KYQ72041.1"/>
    </source>
</evidence>
<evidence type="ECO:0000313" key="2">
    <source>
        <dbReference type="Proteomes" id="UP000076276"/>
    </source>
</evidence>
<dbReference type="STRING" id="1806892.AZH43_12560"/>
<gene>
    <name evidence="1" type="ORF">AZH43_12560</name>
</gene>
<dbReference type="AlphaFoldDB" id="A0A151Y1Y2"/>
<dbReference type="OrthoDB" id="6681528at2"/>
<dbReference type="EMBL" id="LUAW01000020">
    <property type="protein sequence ID" value="KYQ72041.1"/>
    <property type="molecule type" value="Genomic_DNA"/>
</dbReference>
<comment type="caution">
    <text evidence="1">The sequence shown here is derived from an EMBL/GenBank/DDBJ whole genome shotgun (WGS) entry which is preliminary data.</text>
</comment>